<evidence type="ECO:0000256" key="4">
    <source>
        <dbReference type="ARBA" id="ARBA00022741"/>
    </source>
</evidence>
<dbReference type="Gene3D" id="3.40.190.10">
    <property type="entry name" value="Periplasmic binding protein-like II"/>
    <property type="match status" value="1"/>
</dbReference>
<dbReference type="CDD" id="cd14014">
    <property type="entry name" value="STKc_PknB_like"/>
    <property type="match status" value="1"/>
</dbReference>
<dbReference type="SUPFAM" id="SSF53850">
    <property type="entry name" value="Periplasmic binding protein-like II"/>
    <property type="match status" value="1"/>
</dbReference>
<protein>
    <recommendedName>
        <fullName evidence="1">non-specific serine/threonine protein kinase</fullName>
        <ecNumber evidence="1">2.7.11.1</ecNumber>
    </recommendedName>
</protein>
<dbReference type="EMBL" id="SIHJ01000003">
    <property type="protein sequence ID" value="TWT32427.1"/>
    <property type="molecule type" value="Genomic_DNA"/>
</dbReference>
<dbReference type="Gene3D" id="1.10.510.10">
    <property type="entry name" value="Transferase(Phosphotransferase) domain 1"/>
    <property type="match status" value="1"/>
</dbReference>
<evidence type="ECO:0000256" key="1">
    <source>
        <dbReference type="ARBA" id="ARBA00012513"/>
    </source>
</evidence>
<dbReference type="GO" id="GO:0004674">
    <property type="term" value="F:protein serine/threonine kinase activity"/>
    <property type="evidence" value="ECO:0007669"/>
    <property type="project" value="UniProtKB-KW"/>
</dbReference>
<dbReference type="InterPro" id="IPR000719">
    <property type="entry name" value="Prot_kinase_dom"/>
</dbReference>
<comment type="caution">
    <text evidence="8">The sequence shown here is derived from an EMBL/GenBank/DDBJ whole genome shotgun (WGS) entry which is preliminary data.</text>
</comment>
<dbReference type="Gene3D" id="3.30.200.20">
    <property type="entry name" value="Phosphorylase Kinase, domain 1"/>
    <property type="match status" value="1"/>
</dbReference>
<reference evidence="8 9" key="1">
    <citation type="submission" date="2019-02" db="EMBL/GenBank/DDBJ databases">
        <title>Deep-cultivation of Planctomycetes and their phenomic and genomic characterization uncovers novel biology.</title>
        <authorList>
            <person name="Wiegand S."/>
            <person name="Jogler M."/>
            <person name="Boedeker C."/>
            <person name="Pinto D."/>
            <person name="Vollmers J."/>
            <person name="Rivas-Marin E."/>
            <person name="Kohn T."/>
            <person name="Peeters S.H."/>
            <person name="Heuer A."/>
            <person name="Rast P."/>
            <person name="Oberbeckmann S."/>
            <person name="Bunk B."/>
            <person name="Jeske O."/>
            <person name="Meyerdierks A."/>
            <person name="Storesund J.E."/>
            <person name="Kallscheuer N."/>
            <person name="Luecker S."/>
            <person name="Lage O.M."/>
            <person name="Pohl T."/>
            <person name="Merkel B.J."/>
            <person name="Hornburger P."/>
            <person name="Mueller R.-W."/>
            <person name="Bruemmer F."/>
            <person name="Labrenz M."/>
            <person name="Spormann A.M."/>
            <person name="Op Den Camp H."/>
            <person name="Overmann J."/>
            <person name="Amann R."/>
            <person name="Jetten M.S.M."/>
            <person name="Mascher T."/>
            <person name="Medema M.H."/>
            <person name="Devos D.P."/>
            <person name="Kaster A.-K."/>
            <person name="Ovreas L."/>
            <person name="Rohde M."/>
            <person name="Galperin M.Y."/>
            <person name="Jogler C."/>
        </authorList>
    </citation>
    <scope>NUCLEOTIDE SEQUENCE [LARGE SCALE GENOMIC DNA]</scope>
    <source>
        <strain evidence="8 9">KOR34</strain>
    </source>
</reference>
<keyword evidence="6" id="KW-0067">ATP-binding</keyword>
<keyword evidence="4" id="KW-0547">Nucleotide-binding</keyword>
<keyword evidence="9" id="KW-1185">Reference proteome</keyword>
<dbReference type="Proteomes" id="UP000316714">
    <property type="component" value="Unassembled WGS sequence"/>
</dbReference>
<name>A0A5C5V3U3_9BACT</name>
<keyword evidence="5 8" id="KW-0418">Kinase</keyword>
<dbReference type="PROSITE" id="PS00108">
    <property type="entry name" value="PROTEIN_KINASE_ST"/>
    <property type="match status" value="1"/>
</dbReference>
<feature type="domain" description="Protein kinase" evidence="7">
    <location>
        <begin position="85"/>
        <end position="347"/>
    </location>
</feature>
<dbReference type="PROSITE" id="PS50011">
    <property type="entry name" value="PROTEIN_KINASE_DOM"/>
    <property type="match status" value="1"/>
</dbReference>
<organism evidence="8 9">
    <name type="scientific">Posidoniimonas corsicana</name>
    <dbReference type="NCBI Taxonomy" id="1938618"/>
    <lineage>
        <taxon>Bacteria</taxon>
        <taxon>Pseudomonadati</taxon>
        <taxon>Planctomycetota</taxon>
        <taxon>Planctomycetia</taxon>
        <taxon>Pirellulales</taxon>
        <taxon>Lacipirellulaceae</taxon>
        <taxon>Posidoniimonas</taxon>
    </lineage>
</organism>
<dbReference type="SMART" id="SM00220">
    <property type="entry name" value="S_TKc"/>
    <property type="match status" value="1"/>
</dbReference>
<dbReference type="OrthoDB" id="6111975at2"/>
<dbReference type="PANTHER" id="PTHR43289">
    <property type="entry name" value="MITOGEN-ACTIVATED PROTEIN KINASE KINASE KINASE 20-RELATED"/>
    <property type="match status" value="1"/>
</dbReference>
<evidence type="ECO:0000256" key="2">
    <source>
        <dbReference type="ARBA" id="ARBA00022527"/>
    </source>
</evidence>
<dbReference type="EC" id="2.7.11.1" evidence="1"/>
<dbReference type="Pfam" id="PF13531">
    <property type="entry name" value="SBP_bac_11"/>
    <property type="match status" value="1"/>
</dbReference>
<accession>A0A5C5V3U3</accession>
<evidence type="ECO:0000313" key="8">
    <source>
        <dbReference type="EMBL" id="TWT32427.1"/>
    </source>
</evidence>
<dbReference type="PANTHER" id="PTHR43289:SF6">
    <property type="entry name" value="SERINE_THREONINE-PROTEIN KINASE NEKL-3"/>
    <property type="match status" value="1"/>
</dbReference>
<dbReference type="InterPro" id="IPR011009">
    <property type="entry name" value="Kinase-like_dom_sf"/>
</dbReference>
<dbReference type="FunFam" id="1.10.510.10:FF:000021">
    <property type="entry name" value="Serine/threonine protein kinase"/>
    <property type="match status" value="1"/>
</dbReference>
<evidence type="ECO:0000256" key="3">
    <source>
        <dbReference type="ARBA" id="ARBA00022679"/>
    </source>
</evidence>
<sequence>MTPDQYAKVRSIFLEACDLEKAERDAFVATACDNDDALKQEVLSLLEYHSPDTLFRGDSDTNLPHPRRVTEQARQEWVGRQIDKYTVSRVLDSGGMGTVLEAHDAAIDRHVAIKVLHPDLARDESMRRRFTAEARAAGRLSHQNVVTIYEVGSEGDHHFLVMEYAEGGSADDHIRARGAYPLAEATRIITQACQGLAAAHEAGLVHRDIKPANLLLRADGVVKVSDFGIAKLANDDTERLTALGQLVGTPNFMSPEQCEGTTVDFRSDVYSMGAAFYTLLTGRYPYGDCTGLLSLINAHCNLPPPDPRDLDPGVPASHAAVIKRAMAIRPEDRFADASEMLAALRSLDTDAPHEDHRPNRRTIATGLAGVALAAAAGVAYQLWPRRGDRGGLLGAGGPVTIKVAHSTEKAAWFTWAAAAFARTRAGRDIKVDLLSIGSLRGASRALDGSREDPIHVWCPSSSLYQAEFERRWRERHGGASPLVNLGAVALTPIVLVIWKDRLDAVERAYGEFGLAAIAHAVAAEEGWETIAAEPDWGDFKIGIADPEQTISGLAMLFLMAYNYHDKRRGLTRADVVDPGFHDLLSRFTVHLFDTLGSLPSGSRQLMSQMVLEGPGRYDCAVVYENLALHNLEVAGGRWEELRVVYPELNFLNDNPYYLLNADWTGPAEKSAAEAFAKFLMTEAVQEQAIEFGFRPGNVKVSCQQPDCPFVRLQHLGVRPVIDRLCERPKQPVVAELQSEFTKLRDQHTP</sequence>
<evidence type="ECO:0000256" key="5">
    <source>
        <dbReference type="ARBA" id="ARBA00022777"/>
    </source>
</evidence>
<evidence type="ECO:0000313" key="9">
    <source>
        <dbReference type="Proteomes" id="UP000316714"/>
    </source>
</evidence>
<dbReference type="InterPro" id="IPR008271">
    <property type="entry name" value="Ser/Thr_kinase_AS"/>
</dbReference>
<proteinExistence type="predicted"/>
<dbReference type="RefSeq" id="WP_146567781.1">
    <property type="nucleotide sequence ID" value="NZ_SIHJ01000003.1"/>
</dbReference>
<dbReference type="SUPFAM" id="SSF56112">
    <property type="entry name" value="Protein kinase-like (PK-like)"/>
    <property type="match status" value="1"/>
</dbReference>
<keyword evidence="2" id="KW-0723">Serine/threonine-protein kinase</keyword>
<dbReference type="GO" id="GO:0005524">
    <property type="term" value="F:ATP binding"/>
    <property type="evidence" value="ECO:0007669"/>
    <property type="project" value="UniProtKB-KW"/>
</dbReference>
<dbReference type="AlphaFoldDB" id="A0A5C5V3U3"/>
<gene>
    <name evidence="8" type="primary">prkC_11</name>
    <name evidence="8" type="ORF">KOR34_41900</name>
</gene>
<dbReference type="Pfam" id="PF00069">
    <property type="entry name" value="Pkinase"/>
    <property type="match status" value="1"/>
</dbReference>
<evidence type="ECO:0000256" key="6">
    <source>
        <dbReference type="ARBA" id="ARBA00022840"/>
    </source>
</evidence>
<evidence type="ECO:0000259" key="7">
    <source>
        <dbReference type="PROSITE" id="PS50011"/>
    </source>
</evidence>
<keyword evidence="3 8" id="KW-0808">Transferase</keyword>